<evidence type="ECO:0000256" key="2">
    <source>
        <dbReference type="SAM" id="SignalP"/>
    </source>
</evidence>
<organism evidence="3 4">
    <name type="scientific">Occallatibacter riparius</name>
    <dbReference type="NCBI Taxonomy" id="1002689"/>
    <lineage>
        <taxon>Bacteria</taxon>
        <taxon>Pseudomonadati</taxon>
        <taxon>Acidobacteriota</taxon>
        <taxon>Terriglobia</taxon>
        <taxon>Terriglobales</taxon>
        <taxon>Acidobacteriaceae</taxon>
        <taxon>Occallatibacter</taxon>
    </lineage>
</organism>
<gene>
    <name evidence="3" type="ORF">MOP44_09910</name>
</gene>
<feature type="chain" id="PRO_5039929970" evidence="2">
    <location>
        <begin position="19"/>
        <end position="349"/>
    </location>
</feature>
<proteinExistence type="predicted"/>
<dbReference type="PROSITE" id="PS51257">
    <property type="entry name" value="PROKAR_LIPOPROTEIN"/>
    <property type="match status" value="1"/>
</dbReference>
<dbReference type="EMBL" id="CP093313">
    <property type="protein sequence ID" value="UWZ86242.1"/>
    <property type="molecule type" value="Genomic_DNA"/>
</dbReference>
<dbReference type="Pfam" id="PF11453">
    <property type="entry name" value="DUF2950"/>
    <property type="match status" value="1"/>
</dbReference>
<feature type="compositionally biased region" description="Low complexity" evidence="1">
    <location>
        <begin position="338"/>
        <end position="349"/>
    </location>
</feature>
<feature type="region of interest" description="Disordered" evidence="1">
    <location>
        <begin position="19"/>
        <end position="49"/>
    </location>
</feature>
<protein>
    <submittedName>
        <fullName evidence="3">DUF2950 domain-containing protein</fullName>
    </submittedName>
</protein>
<name>A0A9J7BWQ1_9BACT</name>
<feature type="signal peptide" evidence="2">
    <location>
        <begin position="1"/>
        <end position="18"/>
    </location>
</feature>
<dbReference type="KEGG" id="orp:MOP44_09910"/>
<evidence type="ECO:0000313" key="4">
    <source>
        <dbReference type="Proteomes" id="UP001059380"/>
    </source>
</evidence>
<reference evidence="3" key="1">
    <citation type="submission" date="2021-04" db="EMBL/GenBank/DDBJ databases">
        <title>Phylogenetic analysis of Acidobacteriaceae.</title>
        <authorList>
            <person name="Qiu L."/>
            <person name="Zhang Q."/>
        </authorList>
    </citation>
    <scope>NUCLEOTIDE SEQUENCE</scope>
    <source>
        <strain evidence="3">DSM 25168</strain>
    </source>
</reference>
<dbReference type="AlphaFoldDB" id="A0A9J7BWQ1"/>
<dbReference type="InterPro" id="IPR021556">
    <property type="entry name" value="DUF2950"/>
</dbReference>
<accession>A0A9J7BWQ1</accession>
<feature type="region of interest" description="Disordered" evidence="1">
    <location>
        <begin position="326"/>
        <end position="349"/>
    </location>
</feature>
<dbReference type="Proteomes" id="UP001059380">
    <property type="component" value="Chromosome"/>
</dbReference>
<keyword evidence="2" id="KW-0732">Signal</keyword>
<evidence type="ECO:0000313" key="3">
    <source>
        <dbReference type="EMBL" id="UWZ86242.1"/>
    </source>
</evidence>
<feature type="compositionally biased region" description="Low complexity" evidence="1">
    <location>
        <begin position="28"/>
        <end position="45"/>
    </location>
</feature>
<sequence>MNRLMQIVLLAAVGCVCASSPSTRGQQPAATDKPAAKAPAAKPSATVSGPVAGQKTFANADEAADALIAAANDFNQDEMIKIFGPSVEKLIFSGEPAQDREHAAAFAAKAQQKKSVSADPKNKNRYFLVIGDNDWPFPVPIVKSGSKWFFDTKAGQKELLYRRVGENELDAISVCHGYVDAQYDYAFRQRQAYEPSQFAQRIISTPGNQDGLAWQNADGTWDGPVGEKVAKAIEQGYEEKLNPYHGYYFKILKGQGPAAPLGKLNYVVKGAMIGGFALVAAPAEYRVTGVRTFIVSQDGVVYEKDLGPTTLDQFKSMDLFNPDKSWDPVEDDYSGDQGATTATAGTTQM</sequence>
<evidence type="ECO:0000256" key="1">
    <source>
        <dbReference type="SAM" id="MobiDB-lite"/>
    </source>
</evidence>
<keyword evidence="4" id="KW-1185">Reference proteome</keyword>
<dbReference type="RefSeq" id="WP_260795886.1">
    <property type="nucleotide sequence ID" value="NZ_CP093313.1"/>
</dbReference>